<proteinExistence type="predicted"/>
<dbReference type="EMBL" id="GL876985">
    <property type="protein sequence ID" value="KLU92736.1"/>
    <property type="molecule type" value="Genomic_DNA"/>
</dbReference>
<reference evidence="2" key="3">
    <citation type="submission" date="2011-03" db="EMBL/GenBank/DDBJ databases">
        <title>Annotation of Magnaporthe poae ATCC 64411.</title>
        <authorList>
            <person name="Ma L.-J."/>
            <person name="Dead R."/>
            <person name="Young S.K."/>
            <person name="Zeng Q."/>
            <person name="Gargeya S."/>
            <person name="Fitzgerald M."/>
            <person name="Haas B."/>
            <person name="Abouelleil A."/>
            <person name="Alvarado L."/>
            <person name="Arachchi H.M."/>
            <person name="Berlin A."/>
            <person name="Brown A."/>
            <person name="Chapman S.B."/>
            <person name="Chen Z."/>
            <person name="Dunbar C."/>
            <person name="Freedman E."/>
            <person name="Gearin G."/>
            <person name="Gellesch M."/>
            <person name="Goldberg J."/>
            <person name="Griggs A."/>
            <person name="Gujja S."/>
            <person name="Heiman D."/>
            <person name="Howarth C."/>
            <person name="Larson L."/>
            <person name="Lui A."/>
            <person name="MacDonald P.J.P."/>
            <person name="Mehta T."/>
            <person name="Montmayeur A."/>
            <person name="Murphy C."/>
            <person name="Neiman D."/>
            <person name="Pearson M."/>
            <person name="Priest M."/>
            <person name="Roberts A."/>
            <person name="Saif S."/>
            <person name="Shea T."/>
            <person name="Shenoy N."/>
            <person name="Sisk P."/>
            <person name="Stolte C."/>
            <person name="Sykes S."/>
            <person name="Yandava C."/>
            <person name="Wortman J."/>
            <person name="Nusbaum C."/>
            <person name="Birren B."/>
        </authorList>
    </citation>
    <scope>NUCLEOTIDE SEQUENCE</scope>
    <source>
        <strain evidence="2">ATCC 64411</strain>
    </source>
</reference>
<dbReference type="Proteomes" id="UP000011715">
    <property type="component" value="Unassembled WGS sequence"/>
</dbReference>
<dbReference type="VEuPathDB" id="FungiDB:MAPG_11638"/>
<evidence type="ECO:0000313" key="2">
    <source>
        <dbReference type="EMBL" id="KLU92736.1"/>
    </source>
</evidence>
<dbReference type="EnsemblFungi" id="MAPG_11638T0">
    <property type="protein sequence ID" value="MAPG_11638T0"/>
    <property type="gene ID" value="MAPG_11638"/>
</dbReference>
<accession>A0A0C4EFT2</accession>
<reference evidence="2" key="1">
    <citation type="submission" date="2010-05" db="EMBL/GenBank/DDBJ databases">
        <title>The Genome Sequence of Magnaporthe poae strain ATCC 64411.</title>
        <authorList>
            <consortium name="The Broad Institute Genome Sequencing Platform"/>
            <consortium name="Broad Institute Genome Sequencing Center for Infectious Disease"/>
            <person name="Ma L.-J."/>
            <person name="Dead R."/>
            <person name="Young S."/>
            <person name="Zeng Q."/>
            <person name="Koehrsen M."/>
            <person name="Alvarado L."/>
            <person name="Berlin A."/>
            <person name="Chapman S.B."/>
            <person name="Chen Z."/>
            <person name="Freedman E."/>
            <person name="Gellesch M."/>
            <person name="Goldberg J."/>
            <person name="Griggs A."/>
            <person name="Gujja S."/>
            <person name="Heilman E.R."/>
            <person name="Heiman D."/>
            <person name="Hepburn T."/>
            <person name="Howarth C."/>
            <person name="Jen D."/>
            <person name="Larson L."/>
            <person name="Mehta T."/>
            <person name="Neiman D."/>
            <person name="Pearson M."/>
            <person name="Roberts A."/>
            <person name="Saif S."/>
            <person name="Shea T."/>
            <person name="Shenoy N."/>
            <person name="Sisk P."/>
            <person name="Stolte C."/>
            <person name="Sykes S."/>
            <person name="Walk T."/>
            <person name="White J."/>
            <person name="Yandava C."/>
            <person name="Haas B."/>
            <person name="Nusbaum C."/>
            <person name="Birren B."/>
        </authorList>
    </citation>
    <scope>NUCLEOTIDE SEQUENCE</scope>
    <source>
        <strain evidence="2">ATCC 64411</strain>
    </source>
</reference>
<keyword evidence="4" id="KW-1185">Reference proteome</keyword>
<feature type="region of interest" description="Disordered" evidence="1">
    <location>
        <begin position="14"/>
        <end position="37"/>
    </location>
</feature>
<organism evidence="3 4">
    <name type="scientific">Magnaporthiopsis poae (strain ATCC 64411 / 73-15)</name>
    <name type="common">Kentucky bluegrass fungus</name>
    <name type="synonym">Magnaporthe poae</name>
    <dbReference type="NCBI Taxonomy" id="644358"/>
    <lineage>
        <taxon>Eukaryota</taxon>
        <taxon>Fungi</taxon>
        <taxon>Dikarya</taxon>
        <taxon>Ascomycota</taxon>
        <taxon>Pezizomycotina</taxon>
        <taxon>Sordariomycetes</taxon>
        <taxon>Sordariomycetidae</taxon>
        <taxon>Magnaporthales</taxon>
        <taxon>Magnaporthaceae</taxon>
        <taxon>Magnaporthiopsis</taxon>
    </lineage>
</organism>
<reference evidence="4" key="2">
    <citation type="submission" date="2010-05" db="EMBL/GenBank/DDBJ databases">
        <title>The genome sequence of Magnaporthe poae strain ATCC 64411.</title>
        <authorList>
            <person name="Ma L.-J."/>
            <person name="Dead R."/>
            <person name="Young S."/>
            <person name="Zeng Q."/>
            <person name="Koehrsen M."/>
            <person name="Alvarado L."/>
            <person name="Berlin A."/>
            <person name="Chapman S.B."/>
            <person name="Chen Z."/>
            <person name="Freedman E."/>
            <person name="Gellesch M."/>
            <person name="Goldberg J."/>
            <person name="Griggs A."/>
            <person name="Gujja S."/>
            <person name="Heilman E.R."/>
            <person name="Heiman D."/>
            <person name="Hepburn T."/>
            <person name="Howarth C."/>
            <person name="Jen D."/>
            <person name="Larson L."/>
            <person name="Mehta T."/>
            <person name="Neiman D."/>
            <person name="Pearson M."/>
            <person name="Roberts A."/>
            <person name="Saif S."/>
            <person name="Shea T."/>
            <person name="Shenoy N."/>
            <person name="Sisk P."/>
            <person name="Stolte C."/>
            <person name="Sykes S."/>
            <person name="Walk T."/>
            <person name="White J."/>
            <person name="Yandava C."/>
            <person name="Haas B."/>
            <person name="Nusbaum C."/>
            <person name="Birren B."/>
        </authorList>
    </citation>
    <scope>NUCLEOTIDE SEQUENCE [LARGE SCALE GENOMIC DNA]</scope>
    <source>
        <strain evidence="4">ATCC 64411 / 73-15</strain>
    </source>
</reference>
<dbReference type="AlphaFoldDB" id="A0A0C4EFT2"/>
<evidence type="ECO:0000313" key="3">
    <source>
        <dbReference type="EnsemblFungi" id="MAPG_11638T0"/>
    </source>
</evidence>
<evidence type="ECO:0000313" key="4">
    <source>
        <dbReference type="Proteomes" id="UP000011715"/>
    </source>
</evidence>
<sequence>MFWEDSARIKTSNGLFRRKAPSDGTLVADRPEGGKNEEITQHNAMLRLKRIGFVEVVQQSVQESGAENGWMGCGISAMPQAPTAVLKKKKRKMHKAQPSIYCRARSRRSRQQKVWANGGQQYASLLPLIISKTCSGI</sequence>
<protein>
    <submittedName>
        <fullName evidence="2 3">Uncharacterized protein</fullName>
    </submittedName>
</protein>
<evidence type="ECO:0000256" key="1">
    <source>
        <dbReference type="SAM" id="MobiDB-lite"/>
    </source>
</evidence>
<reference evidence="3" key="4">
    <citation type="journal article" date="2015" name="G3 (Bethesda)">
        <title>Genome sequences of three phytopathogenic species of the Magnaporthaceae family of fungi.</title>
        <authorList>
            <person name="Okagaki L.H."/>
            <person name="Nunes C.C."/>
            <person name="Sailsbery J."/>
            <person name="Clay B."/>
            <person name="Brown D."/>
            <person name="John T."/>
            <person name="Oh Y."/>
            <person name="Young N."/>
            <person name="Fitzgerald M."/>
            <person name="Haas B.J."/>
            <person name="Zeng Q."/>
            <person name="Young S."/>
            <person name="Adiconis X."/>
            <person name="Fan L."/>
            <person name="Levin J.Z."/>
            <person name="Mitchell T.K."/>
            <person name="Okubara P.A."/>
            <person name="Farman M.L."/>
            <person name="Kohn L.M."/>
            <person name="Birren B."/>
            <person name="Ma L.-J."/>
            <person name="Dean R.A."/>
        </authorList>
    </citation>
    <scope>NUCLEOTIDE SEQUENCE</scope>
    <source>
        <strain evidence="3">ATCC 64411 / 73-15</strain>
    </source>
</reference>
<reference evidence="3" key="5">
    <citation type="submission" date="2015-06" db="UniProtKB">
        <authorList>
            <consortium name="EnsemblFungi"/>
        </authorList>
    </citation>
    <scope>IDENTIFICATION</scope>
    <source>
        <strain evidence="3">ATCC 64411</strain>
    </source>
</reference>
<name>A0A0C4EFT2_MAGP6</name>
<dbReference type="EMBL" id="ADBL01002892">
    <property type="status" value="NOT_ANNOTATED_CDS"/>
    <property type="molecule type" value="Genomic_DNA"/>
</dbReference>
<gene>
    <name evidence="2" type="ORF">MAPG_11638</name>
</gene>